<dbReference type="Gene3D" id="1.20.1280.50">
    <property type="match status" value="1"/>
</dbReference>
<accession>A0AA39MNV4</accession>
<evidence type="ECO:0000313" key="2">
    <source>
        <dbReference type="Proteomes" id="UP001175211"/>
    </source>
</evidence>
<dbReference type="AlphaFoldDB" id="A0AA39MNV4"/>
<evidence type="ECO:0000313" key="1">
    <source>
        <dbReference type="EMBL" id="KAK0441197.1"/>
    </source>
</evidence>
<name>A0AA39MNV4_ARMTA</name>
<evidence type="ECO:0008006" key="3">
    <source>
        <dbReference type="Google" id="ProtNLM"/>
    </source>
</evidence>
<dbReference type="EMBL" id="JAUEPS010000071">
    <property type="protein sequence ID" value="KAK0441197.1"/>
    <property type="molecule type" value="Genomic_DNA"/>
</dbReference>
<dbReference type="RefSeq" id="XP_060323883.1">
    <property type="nucleotide sequence ID" value="XM_060478417.1"/>
</dbReference>
<organism evidence="1 2">
    <name type="scientific">Armillaria tabescens</name>
    <name type="common">Ringless honey mushroom</name>
    <name type="synonym">Agaricus tabescens</name>
    <dbReference type="NCBI Taxonomy" id="1929756"/>
    <lineage>
        <taxon>Eukaryota</taxon>
        <taxon>Fungi</taxon>
        <taxon>Dikarya</taxon>
        <taxon>Basidiomycota</taxon>
        <taxon>Agaricomycotina</taxon>
        <taxon>Agaricomycetes</taxon>
        <taxon>Agaricomycetidae</taxon>
        <taxon>Agaricales</taxon>
        <taxon>Marasmiineae</taxon>
        <taxon>Physalacriaceae</taxon>
        <taxon>Desarmillaria</taxon>
    </lineage>
</organism>
<keyword evidence="2" id="KW-1185">Reference proteome</keyword>
<protein>
    <recommendedName>
        <fullName evidence="3">F-box domain-containing protein</fullName>
    </recommendedName>
</protein>
<comment type="caution">
    <text evidence="1">The sequence shown here is derived from an EMBL/GenBank/DDBJ whole genome shotgun (WGS) entry which is preliminary data.</text>
</comment>
<dbReference type="Proteomes" id="UP001175211">
    <property type="component" value="Unassembled WGS sequence"/>
</dbReference>
<sequence>MTTNSPIQRLPYDCLSEIFAHACKSPFDAAGSYLNWPQEIIALHLTDVCSHWRNALFSNTALWSTFEYIHEPPHIQASIDCLNLYLTRSGNHVLSFTIHGHKDQDSDYIVPDSRQRIHANPLR</sequence>
<reference evidence="1" key="1">
    <citation type="submission" date="2023-06" db="EMBL/GenBank/DDBJ databases">
        <authorList>
            <consortium name="Lawrence Berkeley National Laboratory"/>
            <person name="Ahrendt S."/>
            <person name="Sahu N."/>
            <person name="Indic B."/>
            <person name="Wong-Bajracharya J."/>
            <person name="Merenyi Z."/>
            <person name="Ke H.-M."/>
            <person name="Monk M."/>
            <person name="Kocsube S."/>
            <person name="Drula E."/>
            <person name="Lipzen A."/>
            <person name="Balint B."/>
            <person name="Henrissat B."/>
            <person name="Andreopoulos B."/>
            <person name="Martin F.M."/>
            <person name="Harder C.B."/>
            <person name="Rigling D."/>
            <person name="Ford K.L."/>
            <person name="Foster G.D."/>
            <person name="Pangilinan J."/>
            <person name="Papanicolaou A."/>
            <person name="Barry K."/>
            <person name="LaButti K."/>
            <person name="Viragh M."/>
            <person name="Koriabine M."/>
            <person name="Yan M."/>
            <person name="Riley R."/>
            <person name="Champramary S."/>
            <person name="Plett K.L."/>
            <person name="Tsai I.J."/>
            <person name="Slot J."/>
            <person name="Sipos G."/>
            <person name="Plett J."/>
            <person name="Nagy L.G."/>
            <person name="Grigoriev I.V."/>
        </authorList>
    </citation>
    <scope>NUCLEOTIDE SEQUENCE</scope>
    <source>
        <strain evidence="1">CCBAS 213</strain>
    </source>
</reference>
<dbReference type="GeneID" id="85361965"/>
<proteinExistence type="predicted"/>
<gene>
    <name evidence="1" type="ORF">EV420DRAFT_1650112</name>
</gene>